<evidence type="ECO:0000259" key="2">
    <source>
        <dbReference type="Pfam" id="PF04261"/>
    </source>
</evidence>
<feature type="compositionally biased region" description="Low complexity" evidence="1">
    <location>
        <begin position="147"/>
        <end position="158"/>
    </location>
</feature>
<protein>
    <recommendedName>
        <fullName evidence="2">Dyp-type peroxidase N-terminal domain-containing protein</fullName>
    </recommendedName>
</protein>
<comment type="caution">
    <text evidence="3">The sequence shown here is derived from an EMBL/GenBank/DDBJ whole genome shotgun (WGS) entry which is preliminary data.</text>
</comment>
<evidence type="ECO:0000313" key="3">
    <source>
        <dbReference type="EMBL" id="GFN05464.1"/>
    </source>
</evidence>
<dbReference type="InterPro" id="IPR011008">
    <property type="entry name" value="Dimeric_a/b-barrel"/>
</dbReference>
<dbReference type="Proteomes" id="UP000498740">
    <property type="component" value="Unassembled WGS sequence"/>
</dbReference>
<proteinExistence type="predicted"/>
<gene>
    <name evidence="3" type="ORF">Smic_40200</name>
</gene>
<evidence type="ECO:0000313" key="4">
    <source>
        <dbReference type="Proteomes" id="UP000498740"/>
    </source>
</evidence>
<dbReference type="Pfam" id="PF04261">
    <property type="entry name" value="Dyp_perox_N"/>
    <property type="match status" value="1"/>
</dbReference>
<dbReference type="AlphaFoldDB" id="A0A7J0CU12"/>
<dbReference type="SUPFAM" id="SSF54909">
    <property type="entry name" value="Dimeric alpha+beta barrel"/>
    <property type="match status" value="1"/>
</dbReference>
<evidence type="ECO:0000256" key="1">
    <source>
        <dbReference type="SAM" id="MobiDB-lite"/>
    </source>
</evidence>
<dbReference type="EMBL" id="BLWD01000001">
    <property type="protein sequence ID" value="GFN05464.1"/>
    <property type="molecule type" value="Genomic_DNA"/>
</dbReference>
<reference evidence="3 4" key="1">
    <citation type="submission" date="2020-05" db="EMBL/GenBank/DDBJ databases">
        <title>Whole genome shotgun sequence of Streptomyces microflavus NBRC 13062.</title>
        <authorList>
            <person name="Komaki H."/>
            <person name="Tamura T."/>
        </authorList>
    </citation>
    <scope>NUCLEOTIDE SEQUENCE [LARGE SCALE GENOMIC DNA]</scope>
    <source>
        <strain evidence="3 4">NBRC 13062</strain>
    </source>
</reference>
<name>A0A7J0CU12_STRMI</name>
<sequence>MGAAGATGLVLGAGGGAAGYAATRSDAPTALTAVGSTEAMFHGKHQPGITTPLQARGHLVAFDLVAGAGRKEAVALMRRWSALVRELMAGRPAGGSADGPGHDTGIALDAGPSSLTVTFGFGRTFFARTGLTSRLPAALDPLPRSPPTSSTPSAPTATCGCRSAPTTRSSPFTPCGPYRRRAREQ</sequence>
<dbReference type="InterPro" id="IPR048327">
    <property type="entry name" value="Dyp_perox_N"/>
</dbReference>
<organism evidence="3 4">
    <name type="scientific">Streptomyces microflavus</name>
    <name type="common">Streptomyces lipmanii</name>
    <dbReference type="NCBI Taxonomy" id="1919"/>
    <lineage>
        <taxon>Bacteria</taxon>
        <taxon>Bacillati</taxon>
        <taxon>Actinomycetota</taxon>
        <taxon>Actinomycetes</taxon>
        <taxon>Kitasatosporales</taxon>
        <taxon>Streptomycetaceae</taxon>
        <taxon>Streptomyces</taxon>
    </lineage>
</organism>
<feature type="region of interest" description="Disordered" evidence="1">
    <location>
        <begin position="136"/>
        <end position="185"/>
    </location>
</feature>
<accession>A0A7J0CU12</accession>
<feature type="domain" description="Dyp-type peroxidase N-terminal" evidence="2">
    <location>
        <begin position="46"/>
        <end position="145"/>
    </location>
</feature>